<dbReference type="GO" id="GO:0032259">
    <property type="term" value="P:methylation"/>
    <property type="evidence" value="ECO:0007669"/>
    <property type="project" value="UniProtKB-KW"/>
</dbReference>
<accession>A0A1Q8V8S5</accession>
<evidence type="ECO:0000259" key="2">
    <source>
        <dbReference type="Pfam" id="PF08241"/>
    </source>
</evidence>
<organism evidence="3 4">
    <name type="scientific">Actinomyces oris</name>
    <dbReference type="NCBI Taxonomy" id="544580"/>
    <lineage>
        <taxon>Bacteria</taxon>
        <taxon>Bacillati</taxon>
        <taxon>Actinomycetota</taxon>
        <taxon>Actinomycetes</taxon>
        <taxon>Actinomycetales</taxon>
        <taxon>Actinomycetaceae</taxon>
        <taxon>Actinomyces</taxon>
    </lineage>
</organism>
<comment type="caution">
    <text evidence="3">The sequence shown here is derived from an EMBL/GenBank/DDBJ whole genome shotgun (WGS) entry which is preliminary data.</text>
</comment>
<dbReference type="SUPFAM" id="SSF53335">
    <property type="entry name" value="S-adenosyl-L-methionine-dependent methyltransferases"/>
    <property type="match status" value="1"/>
</dbReference>
<dbReference type="EMBL" id="MSKJ01000015">
    <property type="protein sequence ID" value="OLO44449.1"/>
    <property type="molecule type" value="Genomic_DNA"/>
</dbReference>
<feature type="domain" description="Methyltransferase type 11" evidence="2">
    <location>
        <begin position="54"/>
        <end position="152"/>
    </location>
</feature>
<evidence type="ECO:0000313" key="4">
    <source>
        <dbReference type="Proteomes" id="UP000186857"/>
    </source>
</evidence>
<dbReference type="PANTHER" id="PTHR44068:SF1">
    <property type="entry name" value="HYPOTHETICAL LOC100005854"/>
    <property type="match status" value="1"/>
</dbReference>
<protein>
    <submittedName>
        <fullName evidence="3">SAM-dependent methyltransferase</fullName>
    </submittedName>
</protein>
<reference evidence="3 4" key="1">
    <citation type="submission" date="2016-12" db="EMBL/GenBank/DDBJ databases">
        <title>Genomic Comparison of strains in the 'Actinomyces naeslundii' Group.</title>
        <authorList>
            <person name="Mughal S.R."/>
            <person name="Do T."/>
            <person name="Gilbert S.C."/>
            <person name="Witherden E.A."/>
            <person name="Didelot X."/>
            <person name="Beighton D."/>
        </authorList>
    </citation>
    <scope>NUCLEOTIDE SEQUENCE [LARGE SCALE GENOMIC DNA]</scope>
    <source>
        <strain evidence="3 4">CCUG 33920</strain>
    </source>
</reference>
<dbReference type="PANTHER" id="PTHR44068">
    <property type="entry name" value="ZGC:194242"/>
    <property type="match status" value="1"/>
</dbReference>
<dbReference type="InterPro" id="IPR013216">
    <property type="entry name" value="Methyltransf_11"/>
</dbReference>
<sequence length="208" mass="22570">MISSESSSAPTESQFSRPSSLMGRLLLRSMNIGHGRLHQWGLKAAGIQLTDRVLDVGCGGGKAISRILEETRREVAGVDHSPEAVKTARSVNRAAISSGRLRIVESSVESLPFRDGFFDVVTAFETTYFWPELQVGLTEIHRVLNRGGRLVIANEFADRASAGAWAGRLNMRVPDSEALAGAAYEAGFLMVDVSVHPHNGWLRLVAAK</sequence>
<name>A0A1Q8V8S5_9ACTO</name>
<dbReference type="Pfam" id="PF08241">
    <property type="entry name" value="Methyltransf_11"/>
    <property type="match status" value="1"/>
</dbReference>
<dbReference type="GO" id="GO:0016126">
    <property type="term" value="P:sterol biosynthetic process"/>
    <property type="evidence" value="ECO:0007669"/>
    <property type="project" value="TreeGrafter"/>
</dbReference>
<keyword evidence="1 3" id="KW-0808">Transferase</keyword>
<evidence type="ECO:0000313" key="3">
    <source>
        <dbReference type="EMBL" id="OLO44449.1"/>
    </source>
</evidence>
<dbReference type="CDD" id="cd02440">
    <property type="entry name" value="AdoMet_MTases"/>
    <property type="match status" value="1"/>
</dbReference>
<dbReference type="InterPro" id="IPR029063">
    <property type="entry name" value="SAM-dependent_MTases_sf"/>
</dbReference>
<gene>
    <name evidence="3" type="ORF">BKH29_07450</name>
</gene>
<proteinExistence type="predicted"/>
<dbReference type="InterPro" id="IPR050447">
    <property type="entry name" value="Erg6_SMT_methyltransf"/>
</dbReference>
<dbReference type="GO" id="GO:0003838">
    <property type="term" value="F:sterol 24-C-methyltransferase activity"/>
    <property type="evidence" value="ECO:0007669"/>
    <property type="project" value="TreeGrafter"/>
</dbReference>
<dbReference type="AlphaFoldDB" id="A0A1Q8V8S5"/>
<evidence type="ECO:0000256" key="1">
    <source>
        <dbReference type="ARBA" id="ARBA00022679"/>
    </source>
</evidence>
<dbReference type="Proteomes" id="UP000186857">
    <property type="component" value="Unassembled WGS sequence"/>
</dbReference>
<dbReference type="Gene3D" id="3.40.50.150">
    <property type="entry name" value="Vaccinia Virus protein VP39"/>
    <property type="match status" value="1"/>
</dbReference>
<keyword evidence="3" id="KW-0489">Methyltransferase</keyword>